<evidence type="ECO:0000313" key="4">
    <source>
        <dbReference type="Proteomes" id="UP000195880"/>
    </source>
</evidence>
<evidence type="ECO:0000313" key="3">
    <source>
        <dbReference type="EMBL" id="ARX88962.1"/>
    </source>
</evidence>
<sequence>MPFLNLAERVRISVCSVLAAVPAVFVSRSMTVPPPADENVMFRGTQEAPGTPGPPELPRTLQPCAETRGSSWAA</sequence>
<accession>A0A1Z1WRM0</accession>
<evidence type="ECO:0008006" key="5">
    <source>
        <dbReference type="Google" id="ProtNLM"/>
    </source>
</evidence>
<reference evidence="3 4" key="1">
    <citation type="submission" date="2017-05" db="EMBL/GenBank/DDBJ databases">
        <title>Streptomyces alboflavus Genome sequencing and assembly.</title>
        <authorList>
            <person name="Wang Y."/>
            <person name="Du B."/>
            <person name="Ding Y."/>
            <person name="Liu H."/>
            <person name="Hou Q."/>
            <person name="Liu K."/>
            <person name="Wang C."/>
            <person name="Yao L."/>
        </authorList>
    </citation>
    <scope>NUCLEOTIDE SEQUENCE [LARGE SCALE GENOMIC DNA]</scope>
    <source>
        <strain evidence="3 4">MDJK44</strain>
    </source>
</reference>
<dbReference type="AlphaFoldDB" id="A0A1Z1WRM0"/>
<feature type="signal peptide" evidence="2">
    <location>
        <begin position="1"/>
        <end position="19"/>
    </location>
</feature>
<gene>
    <name evidence="3" type="ORF">SMD44_08449</name>
</gene>
<evidence type="ECO:0000256" key="1">
    <source>
        <dbReference type="SAM" id="MobiDB-lite"/>
    </source>
</evidence>
<dbReference type="EMBL" id="CP021748">
    <property type="protein sequence ID" value="ARX88962.1"/>
    <property type="molecule type" value="Genomic_DNA"/>
</dbReference>
<organism evidence="3 4">
    <name type="scientific">Streptomyces alboflavus</name>
    <dbReference type="NCBI Taxonomy" id="67267"/>
    <lineage>
        <taxon>Bacteria</taxon>
        <taxon>Bacillati</taxon>
        <taxon>Actinomycetota</taxon>
        <taxon>Actinomycetes</taxon>
        <taxon>Kitasatosporales</taxon>
        <taxon>Streptomycetaceae</taxon>
        <taxon>Streptomyces</taxon>
    </lineage>
</organism>
<name>A0A1Z1WRM0_9ACTN</name>
<feature type="chain" id="PRO_5038370335" description="Secreted protein" evidence="2">
    <location>
        <begin position="20"/>
        <end position="74"/>
    </location>
</feature>
<evidence type="ECO:0000256" key="2">
    <source>
        <dbReference type="SAM" id="SignalP"/>
    </source>
</evidence>
<keyword evidence="4" id="KW-1185">Reference proteome</keyword>
<proteinExistence type="predicted"/>
<protein>
    <recommendedName>
        <fullName evidence="5">Secreted protein</fullName>
    </recommendedName>
</protein>
<dbReference type="KEGG" id="salf:SMD44_08449"/>
<dbReference type="Proteomes" id="UP000195880">
    <property type="component" value="Chromosome"/>
</dbReference>
<keyword evidence="2" id="KW-0732">Signal</keyword>
<feature type="region of interest" description="Disordered" evidence="1">
    <location>
        <begin position="45"/>
        <end position="74"/>
    </location>
</feature>